<gene>
    <name evidence="2" type="ORF">M421DRAFT_394567</name>
</gene>
<dbReference type="GeneID" id="54347723"/>
<dbReference type="EMBL" id="ML978974">
    <property type="protein sequence ID" value="KAF1926922.1"/>
    <property type="molecule type" value="Genomic_DNA"/>
</dbReference>
<organism evidence="2 3">
    <name type="scientific">Didymella exigua CBS 183.55</name>
    <dbReference type="NCBI Taxonomy" id="1150837"/>
    <lineage>
        <taxon>Eukaryota</taxon>
        <taxon>Fungi</taxon>
        <taxon>Dikarya</taxon>
        <taxon>Ascomycota</taxon>
        <taxon>Pezizomycotina</taxon>
        <taxon>Dothideomycetes</taxon>
        <taxon>Pleosporomycetidae</taxon>
        <taxon>Pleosporales</taxon>
        <taxon>Pleosporineae</taxon>
        <taxon>Didymellaceae</taxon>
        <taxon>Didymella</taxon>
    </lineage>
</organism>
<keyword evidence="3" id="KW-1185">Reference proteome</keyword>
<proteinExistence type="predicted"/>
<evidence type="ECO:0000313" key="2">
    <source>
        <dbReference type="EMBL" id="KAF1926922.1"/>
    </source>
</evidence>
<reference evidence="2" key="1">
    <citation type="journal article" date="2020" name="Stud. Mycol.">
        <title>101 Dothideomycetes genomes: a test case for predicting lifestyles and emergence of pathogens.</title>
        <authorList>
            <person name="Haridas S."/>
            <person name="Albert R."/>
            <person name="Binder M."/>
            <person name="Bloem J."/>
            <person name="Labutti K."/>
            <person name="Salamov A."/>
            <person name="Andreopoulos B."/>
            <person name="Baker S."/>
            <person name="Barry K."/>
            <person name="Bills G."/>
            <person name="Bluhm B."/>
            <person name="Cannon C."/>
            <person name="Castanera R."/>
            <person name="Culley D."/>
            <person name="Daum C."/>
            <person name="Ezra D."/>
            <person name="Gonzalez J."/>
            <person name="Henrissat B."/>
            <person name="Kuo A."/>
            <person name="Liang C."/>
            <person name="Lipzen A."/>
            <person name="Lutzoni F."/>
            <person name="Magnuson J."/>
            <person name="Mondo S."/>
            <person name="Nolan M."/>
            <person name="Ohm R."/>
            <person name="Pangilinan J."/>
            <person name="Park H.-J."/>
            <person name="Ramirez L."/>
            <person name="Alfaro M."/>
            <person name="Sun H."/>
            <person name="Tritt A."/>
            <person name="Yoshinaga Y."/>
            <person name="Zwiers L.-H."/>
            <person name="Turgeon B."/>
            <person name="Goodwin S."/>
            <person name="Spatafora J."/>
            <person name="Crous P."/>
            <person name="Grigoriev I."/>
        </authorList>
    </citation>
    <scope>NUCLEOTIDE SEQUENCE</scope>
    <source>
        <strain evidence="2">CBS 183.55</strain>
    </source>
</reference>
<evidence type="ECO:0000313" key="3">
    <source>
        <dbReference type="Proteomes" id="UP000800082"/>
    </source>
</evidence>
<feature type="compositionally biased region" description="Acidic residues" evidence="1">
    <location>
        <begin position="368"/>
        <end position="378"/>
    </location>
</feature>
<feature type="compositionally biased region" description="Acidic residues" evidence="1">
    <location>
        <begin position="387"/>
        <end position="405"/>
    </location>
</feature>
<sequence>MCLEDGDVKLPTGFFEPIYQVGKHKNKSTPTFPELAAAHRLYGIGKLSNAPSPTHDFPDGNFTLAEIAAFLPQSIKSWDVADRIIWNGAASEDLALFFNKYRGLSPKIDINSVYLMFRGQMRKRSEAEHGYKNWRQWIVSAQADVQKPEKFDPDSINVTGFRRPVIFQNRLNIPAVPIPFTDLAKGVALWPEGDDALDLTRCVSWCVDHPEVESYYPTDYQTVLERVGGPLVPNACHSDGQALLRLRSGTGRIAPRRRVNRDYRYGNADSYEISDDTESRKRKRGLSSRDERAKRRKSTAASTLRQTRTTRNTTAQLPAKKDTLFQMSSEEDTDDDSYQGPKHTKKNKEGPRRSGRIKTKTASYVDIDGAEMEETDAECEYRQYGDAGDDEDVSDGELNDVDMDE</sequence>
<name>A0A6A5RGP9_9PLEO</name>
<dbReference type="AlphaFoldDB" id="A0A6A5RGP9"/>
<dbReference type="Proteomes" id="UP000800082">
    <property type="component" value="Unassembled WGS sequence"/>
</dbReference>
<evidence type="ECO:0000256" key="1">
    <source>
        <dbReference type="SAM" id="MobiDB-lite"/>
    </source>
</evidence>
<dbReference type="RefSeq" id="XP_033447174.1">
    <property type="nucleotide sequence ID" value="XM_033590068.1"/>
</dbReference>
<accession>A0A6A5RGP9</accession>
<dbReference type="OrthoDB" id="3675232at2759"/>
<feature type="compositionally biased region" description="Low complexity" evidence="1">
    <location>
        <begin position="303"/>
        <end position="314"/>
    </location>
</feature>
<feature type="region of interest" description="Disordered" evidence="1">
    <location>
        <begin position="273"/>
        <end position="405"/>
    </location>
</feature>
<protein>
    <submittedName>
        <fullName evidence="2">Uncharacterized protein</fullName>
    </submittedName>
</protein>